<organism evidence="1 2">
    <name type="scientific">Uliginosibacterium sediminicola</name>
    <dbReference type="NCBI Taxonomy" id="2024550"/>
    <lineage>
        <taxon>Bacteria</taxon>
        <taxon>Pseudomonadati</taxon>
        <taxon>Pseudomonadota</taxon>
        <taxon>Betaproteobacteria</taxon>
        <taxon>Rhodocyclales</taxon>
        <taxon>Zoogloeaceae</taxon>
        <taxon>Uliginosibacterium</taxon>
    </lineage>
</organism>
<evidence type="ECO:0000313" key="2">
    <source>
        <dbReference type="Proteomes" id="UP001410394"/>
    </source>
</evidence>
<gene>
    <name evidence="1" type="ORF">ABDB84_01740</name>
</gene>
<dbReference type="InterPro" id="IPR013406">
    <property type="entry name" value="CHP02574_addiction_mod"/>
</dbReference>
<proteinExistence type="predicted"/>
<dbReference type="NCBIfam" id="TIGR02574">
    <property type="entry name" value="stabl_TIGR02574"/>
    <property type="match status" value="1"/>
</dbReference>
<protein>
    <submittedName>
        <fullName evidence="1">Addiction module protein</fullName>
    </submittedName>
</protein>
<dbReference type="Pfam" id="PF09720">
    <property type="entry name" value="Unstab_antitox"/>
    <property type="match status" value="1"/>
</dbReference>
<evidence type="ECO:0000313" key="1">
    <source>
        <dbReference type="EMBL" id="MEN3067179.1"/>
    </source>
</evidence>
<dbReference type="EMBL" id="JBDIVE010000001">
    <property type="protein sequence ID" value="MEN3067179.1"/>
    <property type="molecule type" value="Genomic_DNA"/>
</dbReference>
<name>A0ABU9YTX1_9RHOO</name>
<dbReference type="Proteomes" id="UP001410394">
    <property type="component" value="Unassembled WGS sequence"/>
</dbReference>
<sequence>MPAPHLEAIETTLMQLPHQDRVHLAERLLASLDEEDEILAEWAAEAEHRADAYERGEVEAISLEDAMAQLRAGQSGNAAA</sequence>
<reference evidence="1 2" key="1">
    <citation type="journal article" date="2018" name="Int. J. Syst. Evol. Microbiol.">
        <title>Uliginosibacterium sediminicola sp. nov., isolated from freshwater sediment.</title>
        <authorList>
            <person name="Hwang W.M."/>
            <person name="Kim S.M."/>
            <person name="Kang K."/>
            <person name="Ahn T.Y."/>
        </authorList>
    </citation>
    <scope>NUCLEOTIDE SEQUENCE [LARGE SCALE GENOMIC DNA]</scope>
    <source>
        <strain evidence="1 2">M1-21</strain>
    </source>
</reference>
<keyword evidence="2" id="KW-1185">Reference proteome</keyword>
<accession>A0ABU9YTX1</accession>
<comment type="caution">
    <text evidence="1">The sequence shown here is derived from an EMBL/GenBank/DDBJ whole genome shotgun (WGS) entry which is preliminary data.</text>
</comment>
<dbReference type="RefSeq" id="WP_345917947.1">
    <property type="nucleotide sequence ID" value="NZ_JBDIVE010000001.1"/>
</dbReference>